<evidence type="ECO:0000313" key="2">
    <source>
        <dbReference type="EMBL" id="KAK3209375.1"/>
    </source>
</evidence>
<evidence type="ECO:0000256" key="1">
    <source>
        <dbReference type="SAM" id="MobiDB-lite"/>
    </source>
</evidence>
<feature type="compositionally biased region" description="Pro residues" evidence="1">
    <location>
        <begin position="354"/>
        <end position="363"/>
    </location>
</feature>
<name>A0AAN6RHX7_9PLEO</name>
<keyword evidence="3" id="KW-1185">Reference proteome</keyword>
<feature type="compositionally biased region" description="Low complexity" evidence="1">
    <location>
        <begin position="250"/>
        <end position="271"/>
    </location>
</feature>
<dbReference type="Proteomes" id="UP001280581">
    <property type="component" value="Unassembled WGS sequence"/>
</dbReference>
<feature type="compositionally biased region" description="Pro residues" evidence="1">
    <location>
        <begin position="315"/>
        <end position="329"/>
    </location>
</feature>
<dbReference type="AlphaFoldDB" id="A0AAN6RHX7"/>
<evidence type="ECO:0000313" key="3">
    <source>
        <dbReference type="Proteomes" id="UP001280581"/>
    </source>
</evidence>
<protein>
    <submittedName>
        <fullName evidence="2">Uncharacterized protein</fullName>
    </submittedName>
</protein>
<comment type="caution">
    <text evidence="2">The sequence shown here is derived from an EMBL/GenBank/DDBJ whole genome shotgun (WGS) entry which is preliminary data.</text>
</comment>
<dbReference type="EMBL" id="WVTA01000006">
    <property type="protein sequence ID" value="KAK3209375.1"/>
    <property type="molecule type" value="Genomic_DNA"/>
</dbReference>
<gene>
    <name evidence="2" type="ORF">GRF29_69g1609758</name>
</gene>
<accession>A0AAN6RHX7</accession>
<organism evidence="2 3">
    <name type="scientific">Pseudopithomyces chartarum</name>
    <dbReference type="NCBI Taxonomy" id="1892770"/>
    <lineage>
        <taxon>Eukaryota</taxon>
        <taxon>Fungi</taxon>
        <taxon>Dikarya</taxon>
        <taxon>Ascomycota</taxon>
        <taxon>Pezizomycotina</taxon>
        <taxon>Dothideomycetes</taxon>
        <taxon>Pleosporomycetidae</taxon>
        <taxon>Pleosporales</taxon>
        <taxon>Massarineae</taxon>
        <taxon>Didymosphaeriaceae</taxon>
        <taxon>Pseudopithomyces</taxon>
    </lineage>
</organism>
<reference evidence="2 3" key="1">
    <citation type="submission" date="2021-02" db="EMBL/GenBank/DDBJ databases">
        <title>Genome assembly of Pseudopithomyces chartarum.</title>
        <authorList>
            <person name="Jauregui R."/>
            <person name="Singh J."/>
            <person name="Voisey C."/>
        </authorList>
    </citation>
    <scope>NUCLEOTIDE SEQUENCE [LARGE SCALE GENOMIC DNA]</scope>
    <source>
        <strain evidence="2 3">AGR01</strain>
    </source>
</reference>
<proteinExistence type="predicted"/>
<feature type="compositionally biased region" description="Basic residues" evidence="1">
    <location>
        <begin position="237"/>
        <end position="246"/>
    </location>
</feature>
<feature type="compositionally biased region" description="Low complexity" evidence="1">
    <location>
        <begin position="341"/>
        <end position="353"/>
    </location>
</feature>
<feature type="region of interest" description="Disordered" evidence="1">
    <location>
        <begin position="314"/>
        <end position="368"/>
    </location>
</feature>
<sequence>MNRTSSNTCFFSFGPEDSFISKSYEGLRYHDLPPTLLTLLTSGNILDVHWASLGPSPTSWLLSFKDSLSTHNLAWGPSIPPRLEKVLSKLTPSPHLRVFLGPEASYIAWDPTFIRWSNLPSRLEDTIQSWLTPSGWRAGPPRMVAWGLDDAFFAMSEYGDVAYRVGDRTTDEWSIWRETVEEWKAETAFRWSEVAYIALDPTTTDQFVAIRRDGTWAGSIADEGSAALEAFAHNFFRRASKPKGKPKPSPTSGSTSQSNSQSDSRSGSPPRTHSSAPNIDPTPPSLDPDPITKAAYDTWSTATALLFASALAATMPPPSQTPTSPTPPKRTPKKLQIRSQSSPSSLPTSSSSSTPPPPLPPPTLLTSFPYLPPPPHPCPLPSCLLQKSDPLGLRACKHDVEAVFRASGLYGYEWLRAERLRWHPDRFGRLCAEGWREEGRKVAEEMFKVVEILMEEVGRGR</sequence>
<feature type="region of interest" description="Disordered" evidence="1">
    <location>
        <begin position="237"/>
        <end position="293"/>
    </location>
</feature>